<evidence type="ECO:0000313" key="2">
    <source>
        <dbReference type="EMBL" id="SVA10855.1"/>
    </source>
</evidence>
<dbReference type="SMART" id="SM00849">
    <property type="entry name" value="Lactamase_B"/>
    <property type="match status" value="1"/>
</dbReference>
<name>A0A381T3R7_9ZZZZ</name>
<dbReference type="AlphaFoldDB" id="A0A381T3R7"/>
<accession>A0A381T3R7</accession>
<dbReference type="Pfam" id="PF00753">
    <property type="entry name" value="Lactamase_B"/>
    <property type="match status" value="1"/>
</dbReference>
<organism evidence="2">
    <name type="scientific">marine metagenome</name>
    <dbReference type="NCBI Taxonomy" id="408172"/>
    <lineage>
        <taxon>unclassified sequences</taxon>
        <taxon>metagenomes</taxon>
        <taxon>ecological metagenomes</taxon>
    </lineage>
</organism>
<dbReference type="InterPro" id="IPR001279">
    <property type="entry name" value="Metallo-B-lactamas"/>
</dbReference>
<sequence length="300" mass="34449">MRGNRLRWVAVIFSILFCSRVVWAEESKTIEVWKNLFTFTHGKGANSNTTFLVTKEGVIVIDTGVTPAEARKVKEAVRKQTQLPLLYIINTNYHGDHSFGNQVFKDSHTIIAHENVRKALTQESGKEYLAFFKTLKIPGMEETVITPPNMIFKDKMHIYAGEYHLELIHMPGHTDGDLFIYIEALKTLITGDLILNGKVPYMGDAYIDDWIKALNYMGGLDAEIYIPGHGDPGGKPILIAMKHYLFELRQRVMRQIEKGSSLKETQNVVGPMLKEKYRNWKNLERIDRNIERAYKEFSVK</sequence>
<evidence type="ECO:0000259" key="1">
    <source>
        <dbReference type="SMART" id="SM00849"/>
    </source>
</evidence>
<dbReference type="PANTHER" id="PTHR42951">
    <property type="entry name" value="METALLO-BETA-LACTAMASE DOMAIN-CONTAINING"/>
    <property type="match status" value="1"/>
</dbReference>
<dbReference type="InterPro" id="IPR050855">
    <property type="entry name" value="NDM-1-like"/>
</dbReference>
<gene>
    <name evidence="2" type="ORF">METZ01_LOCUS63709</name>
</gene>
<dbReference type="Gene3D" id="3.60.15.10">
    <property type="entry name" value="Ribonuclease Z/Hydroxyacylglutathione hydrolase-like"/>
    <property type="match status" value="1"/>
</dbReference>
<feature type="domain" description="Metallo-beta-lactamase" evidence="1">
    <location>
        <begin position="46"/>
        <end position="229"/>
    </location>
</feature>
<protein>
    <recommendedName>
        <fullName evidence="1">Metallo-beta-lactamase domain-containing protein</fullName>
    </recommendedName>
</protein>
<dbReference type="InterPro" id="IPR036866">
    <property type="entry name" value="RibonucZ/Hydroxyglut_hydro"/>
</dbReference>
<dbReference type="PANTHER" id="PTHR42951:SF4">
    <property type="entry name" value="ACYL-COENZYME A THIOESTERASE MBLAC2"/>
    <property type="match status" value="1"/>
</dbReference>
<dbReference type="CDD" id="cd16282">
    <property type="entry name" value="metallo-hydrolase-like_MBL-fold"/>
    <property type="match status" value="1"/>
</dbReference>
<reference evidence="2" key="1">
    <citation type="submission" date="2018-05" db="EMBL/GenBank/DDBJ databases">
        <authorList>
            <person name="Lanie J.A."/>
            <person name="Ng W.-L."/>
            <person name="Kazmierczak K.M."/>
            <person name="Andrzejewski T.M."/>
            <person name="Davidsen T.M."/>
            <person name="Wayne K.J."/>
            <person name="Tettelin H."/>
            <person name="Glass J.I."/>
            <person name="Rusch D."/>
            <person name="Podicherti R."/>
            <person name="Tsui H.-C.T."/>
            <person name="Winkler M.E."/>
        </authorList>
    </citation>
    <scope>NUCLEOTIDE SEQUENCE</scope>
</reference>
<dbReference type="SUPFAM" id="SSF56281">
    <property type="entry name" value="Metallo-hydrolase/oxidoreductase"/>
    <property type="match status" value="1"/>
</dbReference>
<dbReference type="EMBL" id="UINC01003983">
    <property type="protein sequence ID" value="SVA10855.1"/>
    <property type="molecule type" value="Genomic_DNA"/>
</dbReference>
<proteinExistence type="predicted"/>